<dbReference type="PANTHER" id="PTHR11712:SF325">
    <property type="entry name" value="3-OXOACYL-(ACYL-CARRIER-PROTEIN) SYNTHASE II FABF"/>
    <property type="match status" value="1"/>
</dbReference>
<dbReference type="SUPFAM" id="SSF53901">
    <property type="entry name" value="Thiolase-like"/>
    <property type="match status" value="2"/>
</dbReference>
<feature type="domain" description="Ketosynthase family 3 (KS3)" evidence="4">
    <location>
        <begin position="9"/>
        <end position="418"/>
    </location>
</feature>
<dbReference type="InterPro" id="IPR020841">
    <property type="entry name" value="PKS_Beta-ketoAc_synthase_dom"/>
</dbReference>
<dbReference type="CDD" id="cd00834">
    <property type="entry name" value="KAS_I_II"/>
    <property type="match status" value="1"/>
</dbReference>
<organism evidence="5 6">
    <name type="scientific">Treponema bryantii</name>
    <dbReference type="NCBI Taxonomy" id="163"/>
    <lineage>
        <taxon>Bacteria</taxon>
        <taxon>Pseudomonadati</taxon>
        <taxon>Spirochaetota</taxon>
        <taxon>Spirochaetia</taxon>
        <taxon>Spirochaetales</taxon>
        <taxon>Treponemataceae</taxon>
        <taxon>Treponema</taxon>
    </lineage>
</organism>
<comment type="similarity">
    <text evidence="1 3">Belongs to the thiolase-like superfamily. Beta-ketoacyl-ACP synthases family.</text>
</comment>
<dbReference type="InterPro" id="IPR000794">
    <property type="entry name" value="Beta-ketoacyl_synthase"/>
</dbReference>
<accession>A0A1H9GJL5</accession>
<dbReference type="InterPro" id="IPR014031">
    <property type="entry name" value="Ketoacyl_synth_C"/>
</dbReference>
<name>A0A1H9GJL5_9SPIR</name>
<proteinExistence type="inferred from homology"/>
<dbReference type="eggNOG" id="COG0304">
    <property type="taxonomic scope" value="Bacteria"/>
</dbReference>
<dbReference type="OrthoDB" id="9808669at2"/>
<dbReference type="Proteomes" id="UP000182360">
    <property type="component" value="Unassembled WGS sequence"/>
</dbReference>
<dbReference type="NCBIfam" id="NF006587">
    <property type="entry name" value="PRK09116.1"/>
    <property type="match status" value="1"/>
</dbReference>
<dbReference type="PROSITE" id="PS00606">
    <property type="entry name" value="KS3_1"/>
    <property type="match status" value="1"/>
</dbReference>
<keyword evidence="6" id="KW-1185">Reference proteome</keyword>
<protein>
    <submittedName>
        <fullName evidence="5">3-oxoacyl-[acyl-carrier-protein] synthase II</fullName>
    </submittedName>
</protein>
<dbReference type="InterPro" id="IPR018201">
    <property type="entry name" value="Ketoacyl_synth_AS"/>
</dbReference>
<evidence type="ECO:0000256" key="2">
    <source>
        <dbReference type="ARBA" id="ARBA00022679"/>
    </source>
</evidence>
<dbReference type="GO" id="GO:0004315">
    <property type="term" value="F:3-oxoacyl-[acyl-carrier-protein] synthase activity"/>
    <property type="evidence" value="ECO:0007669"/>
    <property type="project" value="InterPro"/>
</dbReference>
<dbReference type="EMBL" id="FOFU01000005">
    <property type="protein sequence ID" value="SEQ50233.1"/>
    <property type="molecule type" value="Genomic_DNA"/>
</dbReference>
<sequence length="422" mass="45872">MEFTKPNGKRRVVVTGGGMVSALGRDWETAYANLKTCKNKIRYMPEWERYTKMNTRLACPFDEELPSFPRKKVRGMGRVALLGLLSTHDALQMAGLLAEDGDDVIEELKNGRTGIAYGTCMGSMDAIGDLAKMVETGDSSHLNSQTYIKAMPQTNACNMSVYWQIRGRVIITDTACTSGSQSIGYGYEAIEDGRQEIMICGGAEELSAPDAAIFDTLGATSCLNKTPDQTPKCFDKDRDGLVIGEGAGTLILEDLEHAVKRGAKIYCEIAGFATNMDGSHITSPNSETQAKCLEMAIEDAGISKDQIAYVNAHGTATPHGDISETQAVYKAFGRAVPISSTKSYIGHILGACGCVESWLTINMMNEGWFHPNVNLVNVDPECAPLDYIQGEGRNIDAEYVMANNFAFGGVNTSLIFKKWNNQ</sequence>
<dbReference type="SMART" id="SM00825">
    <property type="entry name" value="PKS_KS"/>
    <property type="match status" value="1"/>
</dbReference>
<dbReference type="InterPro" id="IPR016039">
    <property type="entry name" value="Thiolase-like"/>
</dbReference>
<evidence type="ECO:0000313" key="5">
    <source>
        <dbReference type="EMBL" id="SEQ50233.1"/>
    </source>
</evidence>
<dbReference type="RefSeq" id="WP_074643628.1">
    <property type="nucleotide sequence ID" value="NZ_FOFU01000005.1"/>
</dbReference>
<keyword evidence="2 3" id="KW-0808">Transferase</keyword>
<dbReference type="PANTHER" id="PTHR11712">
    <property type="entry name" value="POLYKETIDE SYNTHASE-RELATED"/>
    <property type="match status" value="1"/>
</dbReference>
<dbReference type="Gene3D" id="3.40.47.10">
    <property type="match status" value="1"/>
</dbReference>
<dbReference type="Pfam" id="PF02801">
    <property type="entry name" value="Ketoacyl-synt_C"/>
    <property type="match status" value="1"/>
</dbReference>
<gene>
    <name evidence="5" type="ORF">SAMN04487977_10524</name>
</gene>
<dbReference type="InterPro" id="IPR014030">
    <property type="entry name" value="Ketoacyl_synth_N"/>
</dbReference>
<dbReference type="Pfam" id="PF00109">
    <property type="entry name" value="ketoacyl-synt"/>
    <property type="match status" value="1"/>
</dbReference>
<evidence type="ECO:0000259" key="4">
    <source>
        <dbReference type="PROSITE" id="PS52004"/>
    </source>
</evidence>
<dbReference type="AlphaFoldDB" id="A0A1H9GJL5"/>
<reference evidence="5 6" key="1">
    <citation type="submission" date="2016-10" db="EMBL/GenBank/DDBJ databases">
        <authorList>
            <person name="de Groot N.N."/>
        </authorList>
    </citation>
    <scope>NUCLEOTIDE SEQUENCE [LARGE SCALE GENOMIC DNA]</scope>
    <source>
        <strain evidence="5 6">B25</strain>
    </source>
</reference>
<dbReference type="GO" id="GO:0006633">
    <property type="term" value="P:fatty acid biosynthetic process"/>
    <property type="evidence" value="ECO:0007669"/>
    <property type="project" value="InterPro"/>
</dbReference>
<evidence type="ECO:0000256" key="1">
    <source>
        <dbReference type="ARBA" id="ARBA00008467"/>
    </source>
</evidence>
<evidence type="ECO:0000256" key="3">
    <source>
        <dbReference type="RuleBase" id="RU003694"/>
    </source>
</evidence>
<dbReference type="STRING" id="163.SAMN04487775_10134"/>
<evidence type="ECO:0000313" key="6">
    <source>
        <dbReference type="Proteomes" id="UP000182360"/>
    </source>
</evidence>
<dbReference type="PROSITE" id="PS52004">
    <property type="entry name" value="KS3_2"/>
    <property type="match status" value="1"/>
</dbReference>
<dbReference type="GO" id="GO:0005829">
    <property type="term" value="C:cytosol"/>
    <property type="evidence" value="ECO:0007669"/>
    <property type="project" value="TreeGrafter"/>
</dbReference>